<keyword evidence="5" id="KW-0966">Cell projection</keyword>
<dbReference type="AlphaFoldDB" id="A0A7J6MDP2"/>
<proteinExistence type="inferred from homology"/>
<name>A0A7J6MDP2_PEROL</name>
<accession>A0A7J6MDP2</accession>
<evidence type="ECO:0000256" key="6">
    <source>
        <dbReference type="ARBA" id="ARBA00034777"/>
    </source>
</evidence>
<comment type="similarity">
    <text evidence="6">Belongs to the CFAP144 family.</text>
</comment>
<dbReference type="Pfam" id="PF14886">
    <property type="entry name" value="FAM183"/>
    <property type="match status" value="1"/>
</dbReference>
<evidence type="ECO:0000256" key="3">
    <source>
        <dbReference type="ARBA" id="ARBA00022490"/>
    </source>
</evidence>
<protein>
    <submittedName>
        <fullName evidence="7">Uncharacterized protein</fullName>
    </submittedName>
</protein>
<reference evidence="7 8" key="1">
    <citation type="submission" date="2020-04" db="EMBL/GenBank/DDBJ databases">
        <title>Perkinsus olseni comparative genomics.</title>
        <authorList>
            <person name="Bogema D.R."/>
        </authorList>
    </citation>
    <scope>NUCLEOTIDE SEQUENCE [LARGE SCALE GENOMIC DNA]</scope>
    <source>
        <strain evidence="7">ATCC PRA-31</strain>
    </source>
</reference>
<dbReference type="InterPro" id="IPR029214">
    <property type="entry name" value="CFAP144"/>
</dbReference>
<evidence type="ECO:0000313" key="8">
    <source>
        <dbReference type="Proteomes" id="UP000572268"/>
    </source>
</evidence>
<keyword evidence="4" id="KW-0206">Cytoskeleton</keyword>
<comment type="subcellular location">
    <subcellularLocation>
        <location evidence="1">Cell projection</location>
        <location evidence="1">Cilium</location>
    </subcellularLocation>
    <subcellularLocation>
        <location evidence="2">Cytoplasm</location>
        <location evidence="2">Cytoskeleton</location>
    </subcellularLocation>
</comment>
<dbReference type="GO" id="GO:0005929">
    <property type="term" value="C:cilium"/>
    <property type="evidence" value="ECO:0007669"/>
    <property type="project" value="UniProtKB-SubCell"/>
</dbReference>
<gene>
    <name evidence="7" type="ORF">FOL46_001254</name>
</gene>
<evidence type="ECO:0000256" key="5">
    <source>
        <dbReference type="ARBA" id="ARBA00023273"/>
    </source>
</evidence>
<comment type="caution">
    <text evidence="7">The sequence shown here is derived from an EMBL/GenBank/DDBJ whole genome shotgun (WGS) entry which is preliminary data.</text>
</comment>
<sequence>MSGRSEAESFYNQKARVRQERIWTEMIEKEIRSEATQRYILSSSSSSSSVKLVNHRGVVQNVSTPRRCSRPYLHFQMNHTRPLPPTVTTVTDKVQVQSPDQRLRATKVDDSSYEIQVMRHRAKVPAERLAAPETSQQEIGWLLGVRSLQLKRSGCLQAADCKKTDCSTQGSVLIPTAKAAEDLPESTVGHMATLNPSRWRYSKNTCDVTEYVDEYVTFFRNNPFNRSTNPR</sequence>
<evidence type="ECO:0000256" key="2">
    <source>
        <dbReference type="ARBA" id="ARBA00004245"/>
    </source>
</evidence>
<evidence type="ECO:0000256" key="4">
    <source>
        <dbReference type="ARBA" id="ARBA00023212"/>
    </source>
</evidence>
<organism evidence="7 8">
    <name type="scientific">Perkinsus olseni</name>
    <name type="common">Perkinsus atlanticus</name>
    <dbReference type="NCBI Taxonomy" id="32597"/>
    <lineage>
        <taxon>Eukaryota</taxon>
        <taxon>Sar</taxon>
        <taxon>Alveolata</taxon>
        <taxon>Perkinsozoa</taxon>
        <taxon>Perkinsea</taxon>
        <taxon>Perkinsida</taxon>
        <taxon>Perkinsidae</taxon>
        <taxon>Perkinsus</taxon>
    </lineage>
</organism>
<evidence type="ECO:0000256" key="1">
    <source>
        <dbReference type="ARBA" id="ARBA00004138"/>
    </source>
</evidence>
<dbReference type="Proteomes" id="UP000572268">
    <property type="component" value="Unassembled WGS sequence"/>
</dbReference>
<evidence type="ECO:0000313" key="7">
    <source>
        <dbReference type="EMBL" id="KAF4669675.1"/>
    </source>
</evidence>
<dbReference type="GO" id="GO:0005856">
    <property type="term" value="C:cytoskeleton"/>
    <property type="evidence" value="ECO:0007669"/>
    <property type="project" value="UniProtKB-SubCell"/>
</dbReference>
<keyword evidence="3" id="KW-0963">Cytoplasm</keyword>
<dbReference type="EMBL" id="JABANN010000135">
    <property type="protein sequence ID" value="KAF4669675.1"/>
    <property type="molecule type" value="Genomic_DNA"/>
</dbReference>